<feature type="active site" evidence="9">
    <location>
        <position position="243"/>
    </location>
</feature>
<dbReference type="GO" id="GO:0003677">
    <property type="term" value="F:DNA binding"/>
    <property type="evidence" value="ECO:0007669"/>
    <property type="project" value="UniProtKB-UniRule"/>
</dbReference>
<comment type="function">
    <text evidence="9">Site-specific tyrosine recombinase, which acts by catalyzing the cutting and rejoining of the recombining DNA molecules. The XerC-XerD complex is essential to convert dimers of the bacterial chromosome into monomers to permit their segregation at cell division. It also contributes to the segregational stability of plasmids.</text>
</comment>
<evidence type="ECO:0000256" key="6">
    <source>
        <dbReference type="ARBA" id="ARBA00023125"/>
    </source>
</evidence>
<dbReference type="Pfam" id="PF00589">
    <property type="entry name" value="Phage_integrase"/>
    <property type="match status" value="1"/>
</dbReference>
<dbReference type="InterPro" id="IPR002104">
    <property type="entry name" value="Integrase_catalytic"/>
</dbReference>
<dbReference type="STRING" id="1759059.ATE48_06100"/>
<gene>
    <name evidence="9" type="primary">xerC</name>
    <name evidence="12" type="ORF">ATE48_06100</name>
</gene>
<feature type="active site" evidence="9">
    <location>
        <position position="164"/>
    </location>
</feature>
<evidence type="ECO:0000313" key="13">
    <source>
        <dbReference type="Proteomes" id="UP000092498"/>
    </source>
</evidence>
<keyword evidence="7 9" id="KW-0233">DNA recombination</keyword>
<dbReference type="InterPro" id="IPR044068">
    <property type="entry name" value="CB"/>
</dbReference>
<comment type="similarity">
    <text evidence="9">Belongs to the 'phage' integrase family. XerC subfamily.</text>
</comment>
<dbReference type="InterPro" id="IPR023009">
    <property type="entry name" value="Tyrosine_recombinase_XerC/XerD"/>
</dbReference>
<feature type="active site" evidence="9">
    <location>
        <position position="139"/>
    </location>
</feature>
<dbReference type="OrthoDB" id="9801717at2"/>
<dbReference type="NCBIfam" id="NF001399">
    <property type="entry name" value="PRK00283.1"/>
    <property type="match status" value="1"/>
</dbReference>
<evidence type="ECO:0000256" key="7">
    <source>
        <dbReference type="ARBA" id="ARBA00023172"/>
    </source>
</evidence>
<dbReference type="AlphaFoldDB" id="A0A1B1AN22"/>
<dbReference type="PANTHER" id="PTHR30349">
    <property type="entry name" value="PHAGE INTEGRASE-RELATED"/>
    <property type="match status" value="1"/>
</dbReference>
<name>A0A1B1AN22_9PROT</name>
<dbReference type="InterPro" id="IPR011010">
    <property type="entry name" value="DNA_brk_join_enz"/>
</dbReference>
<evidence type="ECO:0000256" key="9">
    <source>
        <dbReference type="HAMAP-Rule" id="MF_01808"/>
    </source>
</evidence>
<dbReference type="FunCoup" id="A0A1B1AN22">
    <property type="interactions" value="179"/>
</dbReference>
<reference evidence="12 13" key="1">
    <citation type="submission" date="2015-11" db="EMBL/GenBank/DDBJ databases">
        <title>Whole-Genome Sequence of Candidatus Oderbacter manganicum from the National Park Lower Oder Valley, Germany.</title>
        <authorList>
            <person name="Braun B."/>
            <person name="Liere K."/>
            <person name="Szewzyk U."/>
        </authorList>
    </citation>
    <scope>NUCLEOTIDE SEQUENCE [LARGE SCALE GENOMIC DNA]</scope>
    <source>
        <strain evidence="12 13">OTSz_A_272</strain>
    </source>
</reference>
<evidence type="ECO:0000259" key="10">
    <source>
        <dbReference type="PROSITE" id="PS51898"/>
    </source>
</evidence>
<keyword evidence="13" id="KW-1185">Reference proteome</keyword>
<dbReference type="KEGG" id="cbot:ATE48_06100"/>
<dbReference type="GO" id="GO:0051301">
    <property type="term" value="P:cell division"/>
    <property type="evidence" value="ECO:0007669"/>
    <property type="project" value="UniProtKB-KW"/>
</dbReference>
<dbReference type="InterPro" id="IPR050090">
    <property type="entry name" value="Tyrosine_recombinase_XerCD"/>
</dbReference>
<dbReference type="EMBL" id="CP013244">
    <property type="protein sequence ID" value="ANP47967.1"/>
    <property type="molecule type" value="Genomic_DNA"/>
</dbReference>
<feature type="domain" description="Core-binding (CB)" evidence="11">
    <location>
        <begin position="1"/>
        <end position="83"/>
    </location>
</feature>
<dbReference type="SUPFAM" id="SSF56349">
    <property type="entry name" value="DNA breaking-rejoining enzymes"/>
    <property type="match status" value="1"/>
</dbReference>
<dbReference type="PANTHER" id="PTHR30349:SF90">
    <property type="entry name" value="TYROSINE RECOMBINASE XERD"/>
    <property type="match status" value="1"/>
</dbReference>
<dbReference type="GO" id="GO:0006313">
    <property type="term" value="P:DNA transposition"/>
    <property type="evidence" value="ECO:0007669"/>
    <property type="project" value="UniProtKB-UniRule"/>
</dbReference>
<feature type="active site" evidence="9">
    <location>
        <position position="269"/>
    </location>
</feature>
<dbReference type="InterPro" id="IPR004107">
    <property type="entry name" value="Integrase_SAM-like_N"/>
</dbReference>
<keyword evidence="2 9" id="KW-0963">Cytoplasm</keyword>
<dbReference type="PROSITE" id="PS51898">
    <property type="entry name" value="TYR_RECOMBINASE"/>
    <property type="match status" value="1"/>
</dbReference>
<sequence length="302" mass="32693">MSDSALFESFLEMLSAERGARANTLDAYARDLEDAREHIKDGVANASAEVVEAYVAGLGKRGLSPATARRRISALRQFYRFLLQDNVRGDDPTSRLDAPKRGRSLPKTLSLEEVEALIGAAETVRDRALIELLYGAGLRVSELVSLPMRAAPRPGQDHMIIEGKGGKERLVALGGPALAALADHVATREAALPKLEAQREKAQRWLFPSMSAADGKLTRRRVAQILETAAAKAGIDPSRVSPHVLRHAFATHLVEGGADLRTVQTLLGHADIATTQIYTHVAEGRLKTLVETMHPLAKKPKG</sequence>
<dbReference type="Proteomes" id="UP000092498">
    <property type="component" value="Chromosome"/>
</dbReference>
<evidence type="ECO:0000256" key="5">
    <source>
        <dbReference type="ARBA" id="ARBA00022908"/>
    </source>
</evidence>
<evidence type="ECO:0000256" key="3">
    <source>
        <dbReference type="ARBA" id="ARBA00022618"/>
    </source>
</evidence>
<dbReference type="RefSeq" id="WP_066774651.1">
    <property type="nucleotide sequence ID" value="NZ_CP013244.1"/>
</dbReference>
<feature type="active site" description="O-(3'-phospho-DNA)-tyrosine intermediate" evidence="9">
    <location>
        <position position="278"/>
    </location>
</feature>
<comment type="subcellular location">
    <subcellularLocation>
        <location evidence="1 9">Cytoplasm</location>
    </subcellularLocation>
</comment>
<dbReference type="GO" id="GO:0007059">
    <property type="term" value="P:chromosome segregation"/>
    <property type="evidence" value="ECO:0007669"/>
    <property type="project" value="UniProtKB-UniRule"/>
</dbReference>
<protein>
    <recommendedName>
        <fullName evidence="9">Tyrosine recombinase XerC</fullName>
    </recommendedName>
</protein>
<comment type="subunit">
    <text evidence="9">Forms a cyclic heterotetrameric complex composed of two molecules of XerC and two molecules of XerD.</text>
</comment>
<evidence type="ECO:0000256" key="8">
    <source>
        <dbReference type="ARBA" id="ARBA00023306"/>
    </source>
</evidence>
<dbReference type="GO" id="GO:0009037">
    <property type="term" value="F:tyrosine-based site-specific recombinase activity"/>
    <property type="evidence" value="ECO:0007669"/>
    <property type="project" value="UniProtKB-UniRule"/>
</dbReference>
<evidence type="ECO:0000313" key="12">
    <source>
        <dbReference type="EMBL" id="ANP47967.1"/>
    </source>
</evidence>
<keyword evidence="5 9" id="KW-0229">DNA integration</keyword>
<proteinExistence type="inferred from homology"/>
<keyword evidence="3 9" id="KW-0132">Cell division</keyword>
<dbReference type="InParanoid" id="A0A1B1AN22"/>
<evidence type="ECO:0000256" key="4">
    <source>
        <dbReference type="ARBA" id="ARBA00022829"/>
    </source>
</evidence>
<evidence type="ECO:0000256" key="2">
    <source>
        <dbReference type="ARBA" id="ARBA00022490"/>
    </source>
</evidence>
<dbReference type="GO" id="GO:0005737">
    <property type="term" value="C:cytoplasm"/>
    <property type="evidence" value="ECO:0007669"/>
    <property type="project" value="UniProtKB-SubCell"/>
</dbReference>
<organism evidence="12 13">
    <name type="scientific">Candidatus Viadribacter manganicus</name>
    <dbReference type="NCBI Taxonomy" id="1759059"/>
    <lineage>
        <taxon>Bacteria</taxon>
        <taxon>Pseudomonadati</taxon>
        <taxon>Pseudomonadota</taxon>
        <taxon>Alphaproteobacteria</taxon>
        <taxon>Hyphomonadales</taxon>
        <taxon>Hyphomonadaceae</taxon>
        <taxon>Candidatus Viadribacter</taxon>
    </lineage>
</organism>
<evidence type="ECO:0000259" key="11">
    <source>
        <dbReference type="PROSITE" id="PS51900"/>
    </source>
</evidence>
<dbReference type="InterPro" id="IPR013762">
    <property type="entry name" value="Integrase-like_cat_sf"/>
</dbReference>
<keyword evidence="4 9" id="KW-0159">Chromosome partition</keyword>
<dbReference type="PROSITE" id="PS51900">
    <property type="entry name" value="CB"/>
    <property type="match status" value="1"/>
</dbReference>
<keyword evidence="8 9" id="KW-0131">Cell cycle</keyword>
<dbReference type="HAMAP" id="MF_01808">
    <property type="entry name" value="Recomb_XerC_XerD"/>
    <property type="match status" value="1"/>
</dbReference>
<keyword evidence="6 9" id="KW-0238">DNA-binding</keyword>
<feature type="active site" evidence="9">
    <location>
        <position position="246"/>
    </location>
</feature>
<accession>A0A1B1AN22</accession>
<dbReference type="Gene3D" id="1.10.443.10">
    <property type="entry name" value="Intergrase catalytic core"/>
    <property type="match status" value="1"/>
</dbReference>
<feature type="domain" description="Tyr recombinase" evidence="10">
    <location>
        <begin position="104"/>
        <end position="291"/>
    </location>
</feature>
<dbReference type="InterPro" id="IPR010998">
    <property type="entry name" value="Integrase_recombinase_N"/>
</dbReference>
<dbReference type="Pfam" id="PF02899">
    <property type="entry name" value="Phage_int_SAM_1"/>
    <property type="match status" value="1"/>
</dbReference>
<evidence type="ECO:0000256" key="1">
    <source>
        <dbReference type="ARBA" id="ARBA00004496"/>
    </source>
</evidence>
<dbReference type="Gene3D" id="1.10.150.130">
    <property type="match status" value="1"/>
</dbReference>